<keyword evidence="1" id="KW-0255">Endonuclease</keyword>
<dbReference type="REBASE" id="468339">
    <property type="entry name" value="ApoF0714McrBCP"/>
</dbReference>
<dbReference type="REBASE" id="289354">
    <property type="entry name" value="Ppr12967McrBCP"/>
</dbReference>
<dbReference type="PANTHER" id="PTHR38733:SF1">
    <property type="entry name" value="TYPE IV METHYL-DIRECTED RESTRICTION ENZYME ECOKMCRBC"/>
    <property type="match status" value="1"/>
</dbReference>
<evidence type="ECO:0000313" key="1">
    <source>
        <dbReference type="EMBL" id="QUC10762.1"/>
    </source>
</evidence>
<keyword evidence="1" id="KW-0540">Nuclease</keyword>
<dbReference type="Proteomes" id="UP000677180">
    <property type="component" value="Chromosome"/>
</dbReference>
<keyword evidence="3" id="KW-1185">Reference proteome</keyword>
<gene>
    <name evidence="2" type="primary">mcrC</name>
    <name evidence="1" type="ORF">J5A53_13485</name>
    <name evidence="2" type="ORF">NCTC12967_00444</name>
</gene>
<name>A0A3S4UD12_9ACTN</name>
<dbReference type="GO" id="GO:0004519">
    <property type="term" value="F:endonuclease activity"/>
    <property type="evidence" value="ECO:0007669"/>
    <property type="project" value="UniProtKB-KW"/>
</dbReference>
<dbReference type="Proteomes" id="UP000273044">
    <property type="component" value="Chromosome"/>
</dbReference>
<dbReference type="PANTHER" id="PTHR38733">
    <property type="entry name" value="PROTEIN MCRC"/>
    <property type="match status" value="1"/>
</dbReference>
<dbReference type="InterPro" id="IPR019292">
    <property type="entry name" value="McrC"/>
</dbReference>
<evidence type="ECO:0000313" key="2">
    <source>
        <dbReference type="EMBL" id="VEH69180.1"/>
    </source>
</evidence>
<reference evidence="1" key="2">
    <citation type="submission" date="2021-03" db="EMBL/GenBank/DDBJ databases">
        <title>Human Oral Microbial Genomes.</title>
        <authorList>
            <person name="Johnston C.D."/>
            <person name="Chen T."/>
            <person name="Dewhirst F.E."/>
        </authorList>
    </citation>
    <scope>NUCLEOTIDE SEQUENCE</scope>
    <source>
        <strain evidence="1">F0714</strain>
    </source>
</reference>
<dbReference type="Pfam" id="PF10117">
    <property type="entry name" value="McrBC"/>
    <property type="match status" value="1"/>
</dbReference>
<accession>A0A3S4UD12</accession>
<reference evidence="2 3" key="1">
    <citation type="submission" date="2018-12" db="EMBL/GenBank/DDBJ databases">
        <authorList>
            <consortium name="Pathogen Informatics"/>
        </authorList>
    </citation>
    <scope>NUCLEOTIDE SEQUENCE [LARGE SCALE GENOMIC DNA]</scope>
    <source>
        <strain evidence="2 3">NCTC12967</strain>
    </source>
</reference>
<keyword evidence="1" id="KW-0378">Hydrolase</keyword>
<dbReference type="RefSeq" id="WP_197720286.1">
    <property type="nucleotide sequence ID" value="NZ_CAJZDL010000042.1"/>
</dbReference>
<evidence type="ECO:0000313" key="3">
    <source>
        <dbReference type="Proteomes" id="UP000273044"/>
    </source>
</evidence>
<dbReference type="AlphaFoldDB" id="A0A3S4UD12"/>
<protein>
    <submittedName>
        <fullName evidence="2">5-methylcytosine-specific restriction enzyme subunit McrC</fullName>
    </submittedName>
    <submittedName>
        <fullName evidence="1">Restriction endonuclease</fullName>
    </submittedName>
</protein>
<dbReference type="EMBL" id="LR134406">
    <property type="protein sequence ID" value="VEH69180.1"/>
    <property type="molecule type" value="Genomic_DNA"/>
</dbReference>
<sequence>MTKSDAGRPHPRGPGTVLLKNVYHMLAYAFTALETGEHRRLAGEEFNHIHDLLAAILIEGLESQRRRGFERDYESFEEDLALVRGRIDPAATMRLGARRSRRVRCRYDERTENTVVNRILKTAARRLLLHGDVTRRRRARLKSVLLGIGNVEILSGEELRRLRWDTLPIHRGNRSYQLLMGVSRLVLDELLLSHVEGGLELADFLDPQVLSALYERFVLAYFRRHHPGLRPAAPWVSGGIENAPAFLPGMHTDVVLTGPSRTLIIDTKCHGRILGAHHDHKILSAGNRNQIYGYVMHEAHDPRQRGREVEGMLLYAQTTVDPPLRETWIETGHRFHVRTLDLDQDFTGIASRLDEIAGLIKVA</sequence>
<organism evidence="2 3">
    <name type="scientific">Arachnia propionica</name>
    <dbReference type="NCBI Taxonomy" id="1750"/>
    <lineage>
        <taxon>Bacteria</taxon>
        <taxon>Bacillati</taxon>
        <taxon>Actinomycetota</taxon>
        <taxon>Actinomycetes</taxon>
        <taxon>Propionibacteriales</taxon>
        <taxon>Propionibacteriaceae</taxon>
        <taxon>Arachnia</taxon>
    </lineage>
</organism>
<proteinExistence type="predicted"/>
<dbReference type="EMBL" id="CP072385">
    <property type="protein sequence ID" value="QUC10762.1"/>
    <property type="molecule type" value="Genomic_DNA"/>
</dbReference>
<dbReference type="GeneID" id="64405941"/>